<evidence type="ECO:0000256" key="1">
    <source>
        <dbReference type="ARBA" id="ARBA00004127"/>
    </source>
</evidence>
<organism evidence="6 7">
    <name type="scientific">Flagellimonas spongiicola</name>
    <dbReference type="NCBI Taxonomy" id="2942208"/>
    <lineage>
        <taxon>Bacteria</taxon>
        <taxon>Pseudomonadati</taxon>
        <taxon>Bacteroidota</taxon>
        <taxon>Flavobacteriia</taxon>
        <taxon>Flavobacteriales</taxon>
        <taxon>Flavobacteriaceae</taxon>
        <taxon>Flagellimonas</taxon>
    </lineage>
</organism>
<evidence type="ECO:0000313" key="7">
    <source>
        <dbReference type="Proteomes" id="UP001203607"/>
    </source>
</evidence>
<feature type="transmembrane region" description="Helical" evidence="5">
    <location>
        <begin position="89"/>
        <end position="118"/>
    </location>
</feature>
<name>A0ABT0PP47_9FLAO</name>
<keyword evidence="7" id="KW-1185">Reference proteome</keyword>
<accession>A0ABT0PP47</accession>
<feature type="transmembrane region" description="Helical" evidence="5">
    <location>
        <begin position="38"/>
        <end position="59"/>
    </location>
</feature>
<feature type="transmembrane region" description="Helical" evidence="5">
    <location>
        <begin position="6"/>
        <end position="26"/>
    </location>
</feature>
<keyword evidence="2 5" id="KW-0812">Transmembrane</keyword>
<evidence type="ECO:0000256" key="4">
    <source>
        <dbReference type="ARBA" id="ARBA00023136"/>
    </source>
</evidence>
<reference evidence="6 7" key="1">
    <citation type="submission" date="2022-05" db="EMBL/GenBank/DDBJ databases">
        <authorList>
            <person name="Park J.-S."/>
        </authorList>
    </citation>
    <scope>NUCLEOTIDE SEQUENCE [LARGE SCALE GENOMIC DNA]</scope>
    <source>
        <strain evidence="6 7">2012CJ35-5</strain>
    </source>
</reference>
<evidence type="ECO:0000313" key="6">
    <source>
        <dbReference type="EMBL" id="MCL6273031.1"/>
    </source>
</evidence>
<dbReference type="Proteomes" id="UP001203607">
    <property type="component" value="Unassembled WGS sequence"/>
</dbReference>
<protein>
    <submittedName>
        <fullName evidence="6">Isoprenylcysteine carboxylmethyltransferase family protein</fullName>
    </submittedName>
</protein>
<dbReference type="EMBL" id="JAMFMA010000001">
    <property type="protein sequence ID" value="MCL6273031.1"/>
    <property type="molecule type" value="Genomic_DNA"/>
</dbReference>
<sequence>MKLKLLPPLVMVIFGVFMYLLNRFLPVGDFDFFGRMELSYGLFMLGLLVIAIGIGQFVYAKTTTNPINLDKSSQLVTNGIFKFSRNPMYLGMLLLLLGYGLRLGNAFNTLLAAGFVYYMNHFQIKREEAALTELFGKPYLDYCKATRRWF</sequence>
<gene>
    <name evidence="6" type="ORF">M3P19_03370</name>
</gene>
<dbReference type="PANTHER" id="PTHR12714:SF24">
    <property type="entry name" value="SLR1182 PROTEIN"/>
    <property type="match status" value="1"/>
</dbReference>
<dbReference type="Pfam" id="PF04191">
    <property type="entry name" value="PEMT"/>
    <property type="match status" value="1"/>
</dbReference>
<proteinExistence type="predicted"/>
<dbReference type="RefSeq" id="WP_249656209.1">
    <property type="nucleotide sequence ID" value="NZ_JAMFMA010000001.1"/>
</dbReference>
<dbReference type="PANTHER" id="PTHR12714">
    <property type="entry name" value="PROTEIN-S ISOPRENYLCYSTEINE O-METHYLTRANSFERASE"/>
    <property type="match status" value="1"/>
</dbReference>
<evidence type="ECO:0000256" key="5">
    <source>
        <dbReference type="SAM" id="Phobius"/>
    </source>
</evidence>
<keyword evidence="3 5" id="KW-1133">Transmembrane helix</keyword>
<dbReference type="Gene3D" id="1.20.120.1630">
    <property type="match status" value="1"/>
</dbReference>
<evidence type="ECO:0000256" key="3">
    <source>
        <dbReference type="ARBA" id="ARBA00022989"/>
    </source>
</evidence>
<comment type="subcellular location">
    <subcellularLocation>
        <location evidence="1">Endomembrane system</location>
        <topology evidence="1">Multi-pass membrane protein</topology>
    </subcellularLocation>
</comment>
<dbReference type="InterPro" id="IPR007318">
    <property type="entry name" value="Phopholipid_MeTrfase"/>
</dbReference>
<keyword evidence="4 5" id="KW-0472">Membrane</keyword>
<comment type="caution">
    <text evidence="6">The sequence shown here is derived from an EMBL/GenBank/DDBJ whole genome shotgun (WGS) entry which is preliminary data.</text>
</comment>
<evidence type="ECO:0000256" key="2">
    <source>
        <dbReference type="ARBA" id="ARBA00022692"/>
    </source>
</evidence>